<gene>
    <name evidence="8" type="ordered locus">Desac_0107</name>
</gene>
<keyword evidence="3" id="KW-0949">S-adenosyl-L-methionine</keyword>
<dbReference type="eggNOG" id="COG0535">
    <property type="taxonomic scope" value="Bacteria"/>
</dbReference>
<dbReference type="SUPFAM" id="SSF102114">
    <property type="entry name" value="Radical SAM enzymes"/>
    <property type="match status" value="1"/>
</dbReference>
<dbReference type="SFLD" id="SFLDG01067">
    <property type="entry name" value="SPASM/twitch_domain_containing"/>
    <property type="match status" value="1"/>
</dbReference>
<organism evidence="8 9">
    <name type="scientific">Desulfobacca acetoxidans (strain ATCC 700848 / DSM 11109 / ASRB2)</name>
    <dbReference type="NCBI Taxonomy" id="880072"/>
    <lineage>
        <taxon>Bacteria</taxon>
        <taxon>Pseudomonadati</taxon>
        <taxon>Thermodesulfobacteriota</taxon>
        <taxon>Desulfobaccia</taxon>
        <taxon>Desulfobaccales</taxon>
        <taxon>Desulfobaccaceae</taxon>
        <taxon>Desulfobacca</taxon>
    </lineage>
</organism>
<dbReference type="PIRSF" id="PIRSF037420">
    <property type="entry name" value="PQQ_syn_pqqE"/>
    <property type="match status" value="1"/>
</dbReference>
<dbReference type="InterPro" id="IPR050377">
    <property type="entry name" value="Radical_SAM_PqqE_MftC-like"/>
</dbReference>
<evidence type="ECO:0000256" key="1">
    <source>
        <dbReference type="ARBA" id="ARBA00001966"/>
    </source>
</evidence>
<dbReference type="InterPro" id="IPR006638">
    <property type="entry name" value="Elp3/MiaA/NifB-like_rSAM"/>
</dbReference>
<dbReference type="GO" id="GO:0051539">
    <property type="term" value="F:4 iron, 4 sulfur cluster binding"/>
    <property type="evidence" value="ECO:0007669"/>
    <property type="project" value="UniProtKB-KW"/>
</dbReference>
<dbReference type="InterPro" id="IPR013785">
    <property type="entry name" value="Aldolase_TIM"/>
</dbReference>
<comment type="cofactor">
    <cofactor evidence="1">
        <name>[4Fe-4S] cluster</name>
        <dbReference type="ChEBI" id="CHEBI:49883"/>
    </cofactor>
</comment>
<dbReference type="AlphaFoldDB" id="F2NJ46"/>
<dbReference type="HOGENOM" id="CLU_009273_4_2_7"/>
<proteinExistence type="predicted"/>
<keyword evidence="2" id="KW-0004">4Fe-4S</keyword>
<keyword evidence="4" id="KW-0479">Metal-binding</keyword>
<keyword evidence="5" id="KW-0408">Iron</keyword>
<dbReference type="STRING" id="880072.Desac_0107"/>
<dbReference type="EMBL" id="CP002629">
    <property type="protein sequence ID" value="AEB08004.1"/>
    <property type="molecule type" value="Genomic_DNA"/>
</dbReference>
<name>F2NJ46_DESAR</name>
<dbReference type="Pfam" id="PF13186">
    <property type="entry name" value="SPASM"/>
    <property type="match status" value="1"/>
</dbReference>
<evidence type="ECO:0000259" key="7">
    <source>
        <dbReference type="PROSITE" id="PS51918"/>
    </source>
</evidence>
<keyword evidence="9" id="KW-1185">Reference proteome</keyword>
<dbReference type="PANTHER" id="PTHR11228:SF7">
    <property type="entry name" value="PQQA PEPTIDE CYCLASE"/>
    <property type="match status" value="1"/>
</dbReference>
<feature type="domain" description="Radical SAM core" evidence="7">
    <location>
        <begin position="2"/>
        <end position="214"/>
    </location>
</feature>
<dbReference type="Proteomes" id="UP000000483">
    <property type="component" value="Chromosome"/>
</dbReference>
<dbReference type="InterPro" id="IPR007197">
    <property type="entry name" value="rSAM"/>
</dbReference>
<dbReference type="Gene3D" id="3.20.20.70">
    <property type="entry name" value="Aldolase class I"/>
    <property type="match status" value="1"/>
</dbReference>
<dbReference type="KEGG" id="dao:Desac_0107"/>
<dbReference type="SMART" id="SM00729">
    <property type="entry name" value="Elp3"/>
    <property type="match status" value="1"/>
</dbReference>
<keyword evidence="6" id="KW-0411">Iron-sulfur</keyword>
<dbReference type="Pfam" id="PF04055">
    <property type="entry name" value="Radical_SAM"/>
    <property type="match status" value="1"/>
</dbReference>
<dbReference type="CDD" id="cd01335">
    <property type="entry name" value="Radical_SAM"/>
    <property type="match status" value="1"/>
</dbReference>
<dbReference type="SFLD" id="SFLDS00029">
    <property type="entry name" value="Radical_SAM"/>
    <property type="match status" value="1"/>
</dbReference>
<reference evidence="8 9" key="1">
    <citation type="journal article" date="2011" name="Stand. Genomic Sci.">
        <title>Complete genome sequence of the acetate-degrading sulfate reducer Desulfobacca acetoxidans type strain (ASRB2).</title>
        <authorList>
            <person name="Goker M."/>
            <person name="Teshima H."/>
            <person name="Lapidus A."/>
            <person name="Nolan M."/>
            <person name="Lucas S."/>
            <person name="Hammon N."/>
            <person name="Deshpande S."/>
            <person name="Cheng J.F."/>
            <person name="Tapia R."/>
            <person name="Han C."/>
            <person name="Goodwin L."/>
            <person name="Pitluck S."/>
            <person name="Huntemann M."/>
            <person name="Liolios K."/>
            <person name="Ivanova N."/>
            <person name="Pagani I."/>
            <person name="Mavromatis K."/>
            <person name="Ovchinikova G."/>
            <person name="Pati A."/>
            <person name="Chen A."/>
            <person name="Palaniappan K."/>
            <person name="Land M."/>
            <person name="Hauser L."/>
            <person name="Brambilla E.M."/>
            <person name="Rohde M."/>
            <person name="Spring S."/>
            <person name="Detter J.C."/>
            <person name="Woyke T."/>
            <person name="Bristow J."/>
            <person name="Eisen J.A."/>
            <person name="Markowitz V."/>
            <person name="Hugenholtz P."/>
            <person name="Kyrpides N.C."/>
            <person name="Klenk H.P."/>
        </authorList>
    </citation>
    <scope>NUCLEOTIDE SEQUENCE [LARGE SCALE GENOMIC DNA]</scope>
    <source>
        <strain evidence="9">ATCC 700848 / DSM 11109 / ASRB2</strain>
    </source>
</reference>
<dbReference type="InterPro" id="IPR017200">
    <property type="entry name" value="PqqE-like"/>
</dbReference>
<evidence type="ECO:0000256" key="3">
    <source>
        <dbReference type="ARBA" id="ARBA00022691"/>
    </source>
</evidence>
<dbReference type="SFLD" id="SFLDG01386">
    <property type="entry name" value="main_SPASM_domain-containing"/>
    <property type="match status" value="1"/>
</dbReference>
<evidence type="ECO:0000256" key="5">
    <source>
        <dbReference type="ARBA" id="ARBA00023004"/>
    </source>
</evidence>
<reference evidence="9" key="2">
    <citation type="submission" date="2011-03" db="EMBL/GenBank/DDBJ databases">
        <title>The complete genome of Desulfobacca acetoxidans DSM 11109.</title>
        <authorList>
            <consortium name="US DOE Joint Genome Institute (JGI-PGF)"/>
            <person name="Lucas S."/>
            <person name="Copeland A."/>
            <person name="Lapidus A."/>
            <person name="Bruce D."/>
            <person name="Goodwin L."/>
            <person name="Pitluck S."/>
            <person name="Peters L."/>
            <person name="Kyrpides N."/>
            <person name="Mavromatis K."/>
            <person name="Ivanova N."/>
            <person name="Ovchinnikova G."/>
            <person name="Teshima H."/>
            <person name="Detter J.C."/>
            <person name="Han C."/>
            <person name="Land M."/>
            <person name="Hauser L."/>
            <person name="Markowitz V."/>
            <person name="Cheng J.-F."/>
            <person name="Hugenholtz P."/>
            <person name="Woyke T."/>
            <person name="Wu D."/>
            <person name="Spring S."/>
            <person name="Schueler E."/>
            <person name="Brambilla E."/>
            <person name="Klenk H.-P."/>
            <person name="Eisen J.A."/>
        </authorList>
    </citation>
    <scope>NUCLEOTIDE SEQUENCE [LARGE SCALE GENOMIC DNA]</scope>
    <source>
        <strain evidence="9">ATCC 700848 / DSM 11109 / ASRB2</strain>
    </source>
</reference>
<sequence length="337" mass="37787">MAFQLQSVHFIITNQCNLNCLHCFADSGVAGYEMTMDEIRKVLRELRELGVFQVLFTGGEPFCRNDFFEVMEDAEAMDFAMVIETNGTLLDEERIRRLKNFSIVYVQIPFEGLENVNDTIRGDGNFKCSLSVIEQLTKNDIPVRARITATKKSLNDLYSLVSVLVLLGISSVTIREFVPLGRGGQFAHELLLDTHAKGEFANIIARIRSEFGPSMDIQAAGIHNYLAGNGSSPWGGVKYRNLAILPDGCVNVCEIFPFYCGNVRLQPLAHILANSPVIKSFRDFDRNRLTGHCAVCCFRNKCDGCRLFSFMFRGDIYTGDPLCYWACAENEPNSLVV</sequence>
<dbReference type="PANTHER" id="PTHR11228">
    <property type="entry name" value="RADICAL SAM DOMAIN PROTEIN"/>
    <property type="match status" value="1"/>
</dbReference>
<dbReference type="InterPro" id="IPR058240">
    <property type="entry name" value="rSAM_sf"/>
</dbReference>
<evidence type="ECO:0000313" key="9">
    <source>
        <dbReference type="Proteomes" id="UP000000483"/>
    </source>
</evidence>
<accession>F2NJ46</accession>
<dbReference type="GO" id="GO:0046872">
    <property type="term" value="F:metal ion binding"/>
    <property type="evidence" value="ECO:0007669"/>
    <property type="project" value="UniProtKB-KW"/>
</dbReference>
<dbReference type="GO" id="GO:0003824">
    <property type="term" value="F:catalytic activity"/>
    <property type="evidence" value="ECO:0007669"/>
    <property type="project" value="InterPro"/>
</dbReference>
<evidence type="ECO:0000256" key="6">
    <source>
        <dbReference type="ARBA" id="ARBA00023014"/>
    </source>
</evidence>
<dbReference type="InterPro" id="IPR023885">
    <property type="entry name" value="4Fe4S-binding_SPASM_dom"/>
</dbReference>
<dbReference type="RefSeq" id="WP_013705117.1">
    <property type="nucleotide sequence ID" value="NC_015388.1"/>
</dbReference>
<evidence type="ECO:0000256" key="4">
    <source>
        <dbReference type="ARBA" id="ARBA00022723"/>
    </source>
</evidence>
<dbReference type="PROSITE" id="PS51918">
    <property type="entry name" value="RADICAL_SAM"/>
    <property type="match status" value="1"/>
</dbReference>
<evidence type="ECO:0000256" key="2">
    <source>
        <dbReference type="ARBA" id="ARBA00022485"/>
    </source>
</evidence>
<evidence type="ECO:0000313" key="8">
    <source>
        <dbReference type="EMBL" id="AEB08004.1"/>
    </source>
</evidence>
<protein>
    <submittedName>
        <fullName evidence="8">Radical SAM domain protein</fullName>
    </submittedName>
</protein>